<sequence length="255" mass="27210">MTSLVALRRTIGLGLAAALALAAAPAASGAAPTFSTRTSSVAAGQDVALATASSAAPRPIPTGNVRYRADIDGDGRADTVTFRKVTTKRGQDYFRLAVTTARGKSASTTVSTDGFDKPASDYWVGVTGIDGIRGNEVVLDLVGGVGDATAILSYAWRNGRIVLVPAAGSPARWPNWDLMWVDFGQARGWTFSQQRSVRYVVRHDLKVSSSGRFFGTNTRYRWAGNGWQKVSSQKVSGLRRGEAAKLTDLNGLIWR</sequence>
<dbReference type="AlphaFoldDB" id="K6WVT7"/>
<evidence type="ECO:0000256" key="1">
    <source>
        <dbReference type="SAM" id="SignalP"/>
    </source>
</evidence>
<reference evidence="2 3" key="1">
    <citation type="submission" date="2012-08" db="EMBL/GenBank/DDBJ databases">
        <title>Whole genome shotgun sequence of Kineosphaera limosa NBRC 100340.</title>
        <authorList>
            <person name="Yoshida I."/>
            <person name="Isaki S."/>
            <person name="Hosoyama A."/>
            <person name="Tsuchikane K."/>
            <person name="Katsumata H."/>
            <person name="Ando Y."/>
            <person name="Ohji S."/>
            <person name="Hamada M."/>
            <person name="Tamura T."/>
            <person name="Yamazoe A."/>
            <person name="Yamazaki S."/>
            <person name="Fujita N."/>
        </authorList>
    </citation>
    <scope>NUCLEOTIDE SEQUENCE [LARGE SCALE GENOMIC DNA]</scope>
    <source>
        <strain evidence="2 3">NBRC 100340</strain>
    </source>
</reference>
<feature type="chain" id="PRO_5003896203" description="VCBS repeat-containing protein" evidence="1">
    <location>
        <begin position="31"/>
        <end position="255"/>
    </location>
</feature>
<protein>
    <recommendedName>
        <fullName evidence="4">VCBS repeat-containing protein</fullName>
    </recommendedName>
</protein>
<gene>
    <name evidence="2" type="ORF">KILIM_089_00060</name>
</gene>
<evidence type="ECO:0000313" key="2">
    <source>
        <dbReference type="EMBL" id="GAB97936.1"/>
    </source>
</evidence>
<name>K6WVT7_9MICO</name>
<proteinExistence type="predicted"/>
<feature type="signal peptide" evidence="1">
    <location>
        <begin position="1"/>
        <end position="30"/>
    </location>
</feature>
<organism evidence="2 3">
    <name type="scientific">Kineosphaera limosa NBRC 100340</name>
    <dbReference type="NCBI Taxonomy" id="1184609"/>
    <lineage>
        <taxon>Bacteria</taxon>
        <taxon>Bacillati</taxon>
        <taxon>Actinomycetota</taxon>
        <taxon>Actinomycetes</taxon>
        <taxon>Micrococcales</taxon>
        <taxon>Dermatophilaceae</taxon>
        <taxon>Kineosphaera</taxon>
    </lineage>
</organism>
<comment type="caution">
    <text evidence="2">The sequence shown here is derived from an EMBL/GenBank/DDBJ whole genome shotgun (WGS) entry which is preliminary data.</text>
</comment>
<dbReference type="Proteomes" id="UP000008366">
    <property type="component" value="Unassembled WGS sequence"/>
</dbReference>
<evidence type="ECO:0008006" key="4">
    <source>
        <dbReference type="Google" id="ProtNLM"/>
    </source>
</evidence>
<keyword evidence="3" id="KW-1185">Reference proteome</keyword>
<accession>K6WVT7</accession>
<dbReference type="RefSeq" id="WP_006594468.1">
    <property type="nucleotide sequence ID" value="NZ_BAHD01000089.1"/>
</dbReference>
<evidence type="ECO:0000313" key="3">
    <source>
        <dbReference type="Proteomes" id="UP000008366"/>
    </source>
</evidence>
<dbReference type="OrthoDB" id="5146462at2"/>
<dbReference type="eggNOG" id="ENOG5032BU5">
    <property type="taxonomic scope" value="Bacteria"/>
</dbReference>
<dbReference type="EMBL" id="BAHD01000089">
    <property type="protein sequence ID" value="GAB97936.1"/>
    <property type="molecule type" value="Genomic_DNA"/>
</dbReference>
<keyword evidence="1" id="KW-0732">Signal</keyword>